<protein>
    <recommendedName>
        <fullName evidence="4">Lactococcin 972 family bacteriocin</fullName>
    </recommendedName>
</protein>
<name>A0AAV5B200_9ACTN</name>
<dbReference type="RefSeq" id="WP_135977258.1">
    <property type="nucleotide sequence ID" value="NZ_BQKC01000001.1"/>
</dbReference>
<evidence type="ECO:0000256" key="1">
    <source>
        <dbReference type="SAM" id="SignalP"/>
    </source>
</evidence>
<evidence type="ECO:0008006" key="4">
    <source>
        <dbReference type="Google" id="ProtNLM"/>
    </source>
</evidence>
<keyword evidence="1" id="KW-0732">Signal</keyword>
<evidence type="ECO:0000313" key="2">
    <source>
        <dbReference type="EMBL" id="GJM55459.1"/>
    </source>
</evidence>
<proteinExistence type="predicted"/>
<comment type="caution">
    <text evidence="2">The sequence shown here is derived from an EMBL/GenBank/DDBJ whole genome shotgun (WGS) entry which is preliminary data.</text>
</comment>
<reference evidence="2" key="1">
    <citation type="journal article" date="2022" name="Int. J. Syst. Evol. Microbiol.">
        <title>Granulimonas faecalis gen. nov., sp. nov., and Leptogranulimonas caecicola gen. nov., sp. nov., novel lactate-producing Atopobiaceae bacteria isolated from mouse intestines, and an emended description of the family Atopobiaceae.</title>
        <authorList>
            <person name="Morinaga K."/>
            <person name="Kusada H."/>
            <person name="Sakamoto S."/>
            <person name="Murakami T."/>
            <person name="Toyoda A."/>
            <person name="Mori H."/>
            <person name="Meng X.Y."/>
            <person name="Takashino M."/>
            <person name="Murotomi K."/>
            <person name="Tamaki H."/>
        </authorList>
    </citation>
    <scope>NUCLEOTIDE SEQUENCE</scope>
    <source>
        <strain evidence="2">OPF53</strain>
    </source>
</reference>
<feature type="chain" id="PRO_5043315933" description="Lactococcin 972 family bacteriocin" evidence="1">
    <location>
        <begin position="27"/>
        <end position="96"/>
    </location>
</feature>
<sequence length="96" mass="10262">MKVKKSLVAAALCTALCAGVSGAALARTVYYKGTGVYWNYGRNAGVFGFSDCNSQKYEHCSSVNGYSSGWQQPGTLSQAWGFVGPSTIQAYWNCRG</sequence>
<keyword evidence="3" id="KW-1185">Reference proteome</keyword>
<dbReference type="Proteomes" id="UP001055025">
    <property type="component" value="Unassembled WGS sequence"/>
</dbReference>
<dbReference type="AlphaFoldDB" id="A0AAV5B200"/>
<accession>A0AAV5B200</accession>
<feature type="signal peptide" evidence="1">
    <location>
        <begin position="1"/>
        <end position="26"/>
    </location>
</feature>
<organism evidence="2 3">
    <name type="scientific">Granulimonas faecalis</name>
    <dbReference type="NCBI Taxonomy" id="2894155"/>
    <lineage>
        <taxon>Bacteria</taxon>
        <taxon>Bacillati</taxon>
        <taxon>Actinomycetota</taxon>
        <taxon>Coriobacteriia</taxon>
        <taxon>Coriobacteriales</taxon>
        <taxon>Kribbibacteriaceae</taxon>
        <taxon>Granulimonas</taxon>
    </lineage>
</organism>
<evidence type="ECO:0000313" key="3">
    <source>
        <dbReference type="Proteomes" id="UP001055025"/>
    </source>
</evidence>
<dbReference type="EMBL" id="BQKC01000001">
    <property type="protein sequence ID" value="GJM55459.1"/>
    <property type="molecule type" value="Genomic_DNA"/>
</dbReference>
<gene>
    <name evidence="2" type="ORF">ATOP_11140</name>
</gene>